<protein>
    <submittedName>
        <fullName evidence="1">Uncharacterized protein</fullName>
    </submittedName>
</protein>
<name>D4BI80_9ENTR</name>
<organism evidence="1 2">
    <name type="scientific">Citrobacter youngae ATCC 29220</name>
    <dbReference type="NCBI Taxonomy" id="500640"/>
    <lineage>
        <taxon>Bacteria</taxon>
        <taxon>Pseudomonadati</taxon>
        <taxon>Pseudomonadota</taxon>
        <taxon>Gammaproteobacteria</taxon>
        <taxon>Enterobacterales</taxon>
        <taxon>Enterobacteriaceae</taxon>
        <taxon>Citrobacter</taxon>
        <taxon>Citrobacter freundii complex</taxon>
    </lineage>
</organism>
<reference evidence="1 2" key="1">
    <citation type="submission" date="2010-02" db="EMBL/GenBank/DDBJ databases">
        <authorList>
            <person name="Weinstock G."/>
            <person name="Sodergren E."/>
            <person name="Clifton S."/>
            <person name="Fulton L."/>
            <person name="Fulton B."/>
            <person name="Courtney L."/>
            <person name="Fronick C."/>
            <person name="Harrison M."/>
            <person name="Strong C."/>
            <person name="Farmer C."/>
            <person name="Delahaunty K."/>
            <person name="Markovic C."/>
            <person name="Hall O."/>
            <person name="Minx P."/>
            <person name="Tomlinson C."/>
            <person name="Mitreva M."/>
            <person name="Nelson J."/>
            <person name="Hou S."/>
            <person name="Wollam A."/>
            <person name="Pepin K.H."/>
            <person name="Johnson M."/>
            <person name="Bhonagiri V."/>
            <person name="Zhang X."/>
            <person name="Suruliraj S."/>
            <person name="Warren W."/>
            <person name="Chinwalla A."/>
            <person name="Mardis E.R."/>
            <person name="Wilson R.K."/>
        </authorList>
    </citation>
    <scope>NUCLEOTIDE SEQUENCE [LARGE SCALE GENOMIC DNA]</scope>
    <source>
        <strain evidence="1 2">ATCC 29220</strain>
    </source>
</reference>
<evidence type="ECO:0000313" key="1">
    <source>
        <dbReference type="EMBL" id="EFE06124.1"/>
    </source>
</evidence>
<dbReference type="HOGENOM" id="CLU_2786395_0_0_6"/>
<dbReference type="Proteomes" id="UP000003880">
    <property type="component" value="Unassembled WGS sequence"/>
</dbReference>
<accession>D4BI80</accession>
<gene>
    <name evidence="1" type="ORF">CIT292_10245</name>
</gene>
<dbReference type="EMBL" id="ABWL02000023">
    <property type="protein sequence ID" value="EFE06124.1"/>
    <property type="molecule type" value="Genomic_DNA"/>
</dbReference>
<sequence length="68" mass="8063">MSRVGTSRLCCAPPRIFLSLRFHRLAICLSPYYLFFVIKKLFFCHSSMSCYPREHKTRDIAHPAQQER</sequence>
<comment type="caution">
    <text evidence="1">The sequence shown here is derived from an EMBL/GenBank/DDBJ whole genome shotgun (WGS) entry which is preliminary data.</text>
</comment>
<proteinExistence type="predicted"/>
<evidence type="ECO:0000313" key="2">
    <source>
        <dbReference type="Proteomes" id="UP000003880"/>
    </source>
</evidence>
<dbReference type="AlphaFoldDB" id="D4BI80"/>